<proteinExistence type="predicted"/>
<evidence type="ECO:0000256" key="1">
    <source>
        <dbReference type="ARBA" id="ARBA00023054"/>
    </source>
</evidence>
<evidence type="ECO:0000256" key="2">
    <source>
        <dbReference type="SAM" id="Coils"/>
    </source>
</evidence>
<dbReference type="AlphaFoldDB" id="A0AAD8YUR2"/>
<dbReference type="InterPro" id="IPR051876">
    <property type="entry name" value="ODA-DC/CCD"/>
</dbReference>
<dbReference type="Proteomes" id="UP001239994">
    <property type="component" value="Unassembled WGS sequence"/>
</dbReference>
<keyword evidence="5" id="KW-1185">Reference proteome</keyword>
<dbReference type="GO" id="GO:0036158">
    <property type="term" value="P:outer dynein arm assembly"/>
    <property type="evidence" value="ECO:0007669"/>
    <property type="project" value="TreeGrafter"/>
</dbReference>
<dbReference type="Pfam" id="PF21773">
    <property type="entry name" value="ODAD1_CC"/>
    <property type="match status" value="1"/>
</dbReference>
<evidence type="ECO:0000313" key="4">
    <source>
        <dbReference type="EMBL" id="KAK1787647.1"/>
    </source>
</evidence>
<dbReference type="GO" id="GO:0003341">
    <property type="term" value="P:cilium movement"/>
    <property type="evidence" value="ECO:0007669"/>
    <property type="project" value="TreeGrafter"/>
</dbReference>
<comment type="caution">
    <text evidence="4">The sequence shown here is derived from an EMBL/GenBank/DDBJ whole genome shotgun (WGS) entry which is preliminary data.</text>
</comment>
<reference evidence="4" key="1">
    <citation type="submission" date="2023-03" db="EMBL/GenBank/DDBJ databases">
        <title>Electrophorus voltai genome.</title>
        <authorList>
            <person name="Bian C."/>
        </authorList>
    </citation>
    <scope>NUCLEOTIDE SEQUENCE</scope>
    <source>
        <strain evidence="4">CB-2022</strain>
        <tissue evidence="4">Muscle</tissue>
    </source>
</reference>
<dbReference type="PANTHER" id="PTHR21694:SF18">
    <property type="entry name" value="COILED-COIL DOMAIN-CONTAINING PROTEIN 63"/>
    <property type="match status" value="1"/>
</dbReference>
<feature type="domain" description="ODAD1 central coiled coil region" evidence="3">
    <location>
        <begin position="76"/>
        <end position="191"/>
    </location>
</feature>
<organism evidence="4 5">
    <name type="scientific">Electrophorus voltai</name>
    <dbReference type="NCBI Taxonomy" id="2609070"/>
    <lineage>
        <taxon>Eukaryota</taxon>
        <taxon>Metazoa</taxon>
        <taxon>Chordata</taxon>
        <taxon>Craniata</taxon>
        <taxon>Vertebrata</taxon>
        <taxon>Euteleostomi</taxon>
        <taxon>Actinopterygii</taxon>
        <taxon>Neopterygii</taxon>
        <taxon>Teleostei</taxon>
        <taxon>Ostariophysi</taxon>
        <taxon>Gymnotiformes</taxon>
        <taxon>Gymnotoidei</taxon>
        <taxon>Gymnotidae</taxon>
        <taxon>Electrophorus</taxon>
    </lineage>
</organism>
<keyword evidence="1 2" id="KW-0175">Coiled coil</keyword>
<name>A0AAD8YUR2_9TELE</name>
<evidence type="ECO:0000259" key="3">
    <source>
        <dbReference type="Pfam" id="PF21773"/>
    </source>
</evidence>
<dbReference type="PANTHER" id="PTHR21694">
    <property type="entry name" value="COILED-COIL DOMAIN-CONTAINING PROTEIN 63"/>
    <property type="match status" value="1"/>
</dbReference>
<gene>
    <name evidence="4" type="ORF">P4O66_016139</name>
</gene>
<dbReference type="GO" id="GO:0005930">
    <property type="term" value="C:axoneme"/>
    <property type="evidence" value="ECO:0007669"/>
    <property type="project" value="TreeGrafter"/>
</dbReference>
<dbReference type="InterPro" id="IPR049258">
    <property type="entry name" value="ODAD1_CC"/>
</dbReference>
<dbReference type="EMBL" id="JAROKS010000023">
    <property type="protein sequence ID" value="KAK1787647.1"/>
    <property type="molecule type" value="Genomic_DNA"/>
</dbReference>
<protein>
    <recommendedName>
        <fullName evidence="3">ODAD1 central coiled coil region domain-containing protein</fullName>
    </recommendedName>
</protein>
<feature type="non-terminal residue" evidence="4">
    <location>
        <position position="304"/>
    </location>
</feature>
<accession>A0AAD8YUR2</accession>
<feature type="coiled-coil region" evidence="2">
    <location>
        <begin position="129"/>
        <end position="170"/>
    </location>
</feature>
<evidence type="ECO:0000313" key="5">
    <source>
        <dbReference type="Proteomes" id="UP001239994"/>
    </source>
</evidence>
<sequence length="304" mass="36078">ATRRFDKLVSKSQEIRNDIDHLRQQRATMTSMYQRLDRELQKQQRVMEALVEKSVIAYDQRSEVLMRMLAVHDQKVEHARQELMEDESPETYQAVHQRIVELMGESDLHQISRTLVDNEEENFANFIYVNELNSKASRLQHRNSELKKEIEQLELKNVQYEEKYKVQLKNVQYEEKYKVQLKNVQYEEKYKVQLKELEAELEVKCLKANTLQAKNTQVCKVLDQQKSAISDLFRKLNCDPTPIMNRPDGSVEVTDYNITQFIGILEEWLLEVLMSDVQTRFKQAEERHLQPQNLLLARRALLPP</sequence>
<feature type="coiled-coil region" evidence="2">
    <location>
        <begin position="5"/>
        <end position="53"/>
    </location>
</feature>